<feature type="region of interest" description="Disordered" evidence="1">
    <location>
        <begin position="1"/>
        <end position="45"/>
    </location>
</feature>
<dbReference type="Proteomes" id="UP000325134">
    <property type="component" value="Unassembled WGS sequence"/>
</dbReference>
<sequence length="100" mass="11107">MNSSERVSRFAGPDGFSLSNGPRRSRAPLRNEPMKDRHRPPAGELARIPGLYRRWELPEVLRGRRTYRIERAGAHEDGTPLVAIYADAPDPAGTPSGTDE</sequence>
<proteinExistence type="predicted"/>
<protein>
    <submittedName>
        <fullName evidence="2">Uncharacterized protein</fullName>
    </submittedName>
</protein>
<accession>A0A1M5BQW7</accession>
<feature type="compositionally biased region" description="Basic and acidic residues" evidence="1">
    <location>
        <begin position="32"/>
        <end position="41"/>
    </location>
</feature>
<evidence type="ECO:0000313" key="3">
    <source>
        <dbReference type="Proteomes" id="UP000325134"/>
    </source>
</evidence>
<gene>
    <name evidence="2" type="ORF">SAMN05444279_1494</name>
</gene>
<dbReference type="AlphaFoldDB" id="A0A1M5BQW7"/>
<reference evidence="2 3" key="1">
    <citation type="submission" date="2016-11" db="EMBL/GenBank/DDBJ databases">
        <authorList>
            <person name="Varghese N."/>
            <person name="Submissions S."/>
        </authorList>
    </citation>
    <scope>NUCLEOTIDE SEQUENCE [LARGE SCALE GENOMIC DNA]</scope>
    <source>
        <strain evidence="2 3">DSM 29341</strain>
    </source>
</reference>
<name>A0A1M5BQW7_9RHOB</name>
<dbReference type="EMBL" id="FQVK01000049">
    <property type="protein sequence ID" value="SHF44924.1"/>
    <property type="molecule type" value="Genomic_DNA"/>
</dbReference>
<evidence type="ECO:0000256" key="1">
    <source>
        <dbReference type="SAM" id="MobiDB-lite"/>
    </source>
</evidence>
<feature type="region of interest" description="Disordered" evidence="1">
    <location>
        <begin position="80"/>
        <end position="100"/>
    </location>
</feature>
<evidence type="ECO:0000313" key="2">
    <source>
        <dbReference type="EMBL" id="SHF44924.1"/>
    </source>
</evidence>
<organism evidence="2 3">
    <name type="scientific">Ruegeria intermedia</name>
    <dbReference type="NCBI Taxonomy" id="996115"/>
    <lineage>
        <taxon>Bacteria</taxon>
        <taxon>Pseudomonadati</taxon>
        <taxon>Pseudomonadota</taxon>
        <taxon>Alphaproteobacteria</taxon>
        <taxon>Rhodobacterales</taxon>
        <taxon>Roseobacteraceae</taxon>
        <taxon>Ruegeria</taxon>
    </lineage>
</organism>
<keyword evidence="3" id="KW-1185">Reference proteome</keyword>